<dbReference type="OrthoDB" id="4062651at2759"/>
<dbReference type="InParanoid" id="A0A067PPB3"/>
<keyword evidence="3" id="KW-1185">Reference proteome</keyword>
<dbReference type="PANTHER" id="PTHR37171:SF1">
    <property type="entry name" value="SERINE_THREONINE-PROTEIN KINASE YRZF-RELATED"/>
    <property type="match status" value="1"/>
</dbReference>
<protein>
    <recommendedName>
        <fullName evidence="1">Protein kinase domain-containing protein</fullName>
    </recommendedName>
</protein>
<dbReference type="PANTHER" id="PTHR37171">
    <property type="entry name" value="SERINE/THREONINE-PROTEIN KINASE YRZF-RELATED"/>
    <property type="match status" value="1"/>
</dbReference>
<evidence type="ECO:0000313" key="2">
    <source>
        <dbReference type="EMBL" id="KDQ56619.1"/>
    </source>
</evidence>
<proteinExistence type="predicted"/>
<dbReference type="Gene3D" id="1.10.510.10">
    <property type="entry name" value="Transferase(Phosphotransferase) domain 1"/>
    <property type="match status" value="1"/>
</dbReference>
<dbReference type="Proteomes" id="UP000027265">
    <property type="component" value="Unassembled WGS sequence"/>
</dbReference>
<dbReference type="STRING" id="933084.A0A067PPB3"/>
<reference evidence="3" key="1">
    <citation type="journal article" date="2014" name="Proc. Natl. Acad. Sci. U.S.A.">
        <title>Extensive sampling of basidiomycete genomes demonstrates inadequacy of the white-rot/brown-rot paradigm for wood decay fungi.</title>
        <authorList>
            <person name="Riley R."/>
            <person name="Salamov A.A."/>
            <person name="Brown D.W."/>
            <person name="Nagy L.G."/>
            <person name="Floudas D."/>
            <person name="Held B.W."/>
            <person name="Levasseur A."/>
            <person name="Lombard V."/>
            <person name="Morin E."/>
            <person name="Otillar R."/>
            <person name="Lindquist E.A."/>
            <person name="Sun H."/>
            <person name="LaButti K.M."/>
            <person name="Schmutz J."/>
            <person name="Jabbour D."/>
            <person name="Luo H."/>
            <person name="Baker S.E."/>
            <person name="Pisabarro A.G."/>
            <person name="Walton J.D."/>
            <person name="Blanchette R.A."/>
            <person name="Henrissat B."/>
            <person name="Martin F."/>
            <person name="Cullen D."/>
            <person name="Hibbett D.S."/>
            <person name="Grigoriev I.V."/>
        </authorList>
    </citation>
    <scope>NUCLEOTIDE SEQUENCE [LARGE SCALE GENOMIC DNA]</scope>
    <source>
        <strain evidence="3">MUCL 33604</strain>
    </source>
</reference>
<gene>
    <name evidence="2" type="ORF">JAAARDRAFT_194606</name>
</gene>
<dbReference type="HOGENOM" id="CLU_013871_2_1_1"/>
<dbReference type="InterPro" id="IPR011009">
    <property type="entry name" value="Kinase-like_dom_sf"/>
</dbReference>
<dbReference type="SUPFAM" id="SSF56112">
    <property type="entry name" value="Protein kinase-like (PK-like)"/>
    <property type="match status" value="1"/>
</dbReference>
<dbReference type="EMBL" id="KL197721">
    <property type="protein sequence ID" value="KDQ56619.1"/>
    <property type="molecule type" value="Genomic_DNA"/>
</dbReference>
<dbReference type="GO" id="GO:0004672">
    <property type="term" value="F:protein kinase activity"/>
    <property type="evidence" value="ECO:0007669"/>
    <property type="project" value="InterPro"/>
</dbReference>
<dbReference type="InterPro" id="IPR000719">
    <property type="entry name" value="Prot_kinase_dom"/>
</dbReference>
<dbReference type="GO" id="GO:0005524">
    <property type="term" value="F:ATP binding"/>
    <property type="evidence" value="ECO:0007669"/>
    <property type="project" value="InterPro"/>
</dbReference>
<dbReference type="AlphaFoldDB" id="A0A067PPB3"/>
<dbReference type="InterPro" id="IPR052396">
    <property type="entry name" value="Meiotic_Drive_Suppr_Kinase"/>
</dbReference>
<dbReference type="Pfam" id="PF00069">
    <property type="entry name" value="Pkinase"/>
    <property type="match status" value="1"/>
</dbReference>
<sequence length="614" mass="69322">MSTAYLYYLCANSLSLPSQLIKIEDENVQLHELQERIAKQLNDARIPANAEWLSLKETASTKLKQPLTYGEALPTQDLKKIATPLPPHKIVKPYLADDSDNIVYVVVESRDLGTAEARDVLAELNQCETVIHCFLDLTPHPPPEAFKSISLFGRQGPVPSAAAKSSEYRGIQAKDTRSKLFDGRFAENAPQSTTAPPIQLFNPAFAHFSSKAFDPNYEVPEDVVRDTCILMNQLAAIHETEYERRYIVQRDLGKVLGFWIDTDQNHDRTQLDGITTTFQGKYRLHLALFEVGNELGDGGSDPSTQVAFSYLRLMSQPENDAVRLTCSCPAFLIAHAGPWMVILGAVLTDKCIVQRLTDFLWFPTHSAHDDHQYIRMARILYALRNSVKLLENWYTDTLSRTSRFDPSQNHPLPHPRFFPTPNTYLHGTETVKFAYQHPLESHPSCVIYLAKTIEDNPCDIVVKFVRRYGHEAHQEVAKCGLAPQLLYFGDIDPTGLSYGGLRMVVMEYVEGETVHEVLKARALPTTFSEQLKAAIDHLHEKDFVFGDLRQPNVMVSKGGKVQLIDFDWAGREGEARYPACISNSVDWPEGVEGLGKILKKHDQVMLEDKRWLNT</sequence>
<name>A0A067PPB3_9AGAM</name>
<dbReference type="PROSITE" id="PS50011">
    <property type="entry name" value="PROTEIN_KINASE_DOM"/>
    <property type="match status" value="1"/>
</dbReference>
<evidence type="ECO:0000259" key="1">
    <source>
        <dbReference type="PROSITE" id="PS50011"/>
    </source>
</evidence>
<evidence type="ECO:0000313" key="3">
    <source>
        <dbReference type="Proteomes" id="UP000027265"/>
    </source>
</evidence>
<feature type="domain" description="Protein kinase" evidence="1">
    <location>
        <begin position="433"/>
        <end position="614"/>
    </location>
</feature>
<organism evidence="2 3">
    <name type="scientific">Jaapia argillacea MUCL 33604</name>
    <dbReference type="NCBI Taxonomy" id="933084"/>
    <lineage>
        <taxon>Eukaryota</taxon>
        <taxon>Fungi</taxon>
        <taxon>Dikarya</taxon>
        <taxon>Basidiomycota</taxon>
        <taxon>Agaricomycotina</taxon>
        <taxon>Agaricomycetes</taxon>
        <taxon>Agaricomycetidae</taxon>
        <taxon>Jaapiales</taxon>
        <taxon>Jaapiaceae</taxon>
        <taxon>Jaapia</taxon>
    </lineage>
</organism>
<accession>A0A067PPB3</accession>